<keyword evidence="6" id="KW-0283">Flagellar rotation</keyword>
<evidence type="ECO:0000256" key="6">
    <source>
        <dbReference type="ARBA" id="ARBA00022779"/>
    </source>
</evidence>
<dbReference type="Pfam" id="PF01618">
    <property type="entry name" value="MotA_ExbB"/>
    <property type="match status" value="1"/>
</dbReference>
<keyword evidence="3" id="KW-0813">Transport</keyword>
<comment type="caution">
    <text evidence="11">The sequence shown here is derived from an EMBL/GenBank/DDBJ whole genome shotgun (WGS) entry which is preliminary data.</text>
</comment>
<feature type="transmembrane region" description="Helical" evidence="9">
    <location>
        <begin position="176"/>
        <end position="199"/>
    </location>
</feature>
<evidence type="ECO:0000256" key="7">
    <source>
        <dbReference type="ARBA" id="ARBA00022989"/>
    </source>
</evidence>
<dbReference type="PANTHER" id="PTHR30433">
    <property type="entry name" value="CHEMOTAXIS PROTEIN MOTA"/>
    <property type="match status" value="1"/>
</dbReference>
<dbReference type="PANTHER" id="PTHR30433:SF2">
    <property type="entry name" value="MOTILITY PROTEIN A"/>
    <property type="match status" value="1"/>
</dbReference>
<keyword evidence="7 9" id="KW-1133">Transmembrane helix</keyword>
<evidence type="ECO:0000256" key="2">
    <source>
        <dbReference type="ARBA" id="ARBA00008038"/>
    </source>
</evidence>
<dbReference type="OrthoDB" id="9806929at2"/>
<dbReference type="GO" id="GO:0071978">
    <property type="term" value="P:bacterial-type flagellum-dependent swarming motility"/>
    <property type="evidence" value="ECO:0007669"/>
    <property type="project" value="InterPro"/>
</dbReference>
<sequence length="257" mass="27842">MDILTLVGLLAGVLIVGLAMVANASLLTFLNLPGLAIVLGGTFAVTLIKFRMSSVLSAFRLSISATFMDRVERPTELIREVGELARVVRKEGILGLENHQTDNEFLKKAINLCVDGHPPELVEEALSQEVQQTAERYEVAERVFRGIGESAPAIGMLGTLVGLVQMLNTLDDPSSIGPAMAIALLTTLYGAFIAQLIALPLADKLQLKAEDEARNQVLITTSIRNIMRGENPRVMTELLSSFVHPDQRTGLAPEREA</sequence>
<dbReference type="InterPro" id="IPR000540">
    <property type="entry name" value="Flag_MotA_CS"/>
</dbReference>
<dbReference type="InterPro" id="IPR047055">
    <property type="entry name" value="MotA-like"/>
</dbReference>
<protein>
    <submittedName>
        <fullName evidence="11">Flagellar motor rotation protein MotA</fullName>
    </submittedName>
</protein>
<name>A0A072MYP1_9GAMM</name>
<gene>
    <name evidence="11" type="ORF">D777_02924</name>
</gene>
<dbReference type="PATRIC" id="fig|1137280.3.peg.2740"/>
<feature type="domain" description="MotA/TolQ/ExbB proton channel" evidence="10">
    <location>
        <begin position="99"/>
        <end position="213"/>
    </location>
</feature>
<comment type="subcellular location">
    <subcellularLocation>
        <location evidence="1">Cell membrane</location>
        <topology evidence="1">Multi-pass membrane protein</topology>
    </subcellularLocation>
</comment>
<keyword evidence="4" id="KW-1003">Cell membrane</keyword>
<dbReference type="EMBL" id="ANIE01000008">
    <property type="protein sequence ID" value="KEF30376.1"/>
    <property type="molecule type" value="Genomic_DNA"/>
</dbReference>
<organism evidence="11 12">
    <name type="scientific">Marinobacter nitratireducens</name>
    <dbReference type="NCBI Taxonomy" id="1137280"/>
    <lineage>
        <taxon>Bacteria</taxon>
        <taxon>Pseudomonadati</taxon>
        <taxon>Pseudomonadota</taxon>
        <taxon>Gammaproteobacteria</taxon>
        <taxon>Pseudomonadales</taxon>
        <taxon>Marinobacteraceae</taxon>
        <taxon>Marinobacter</taxon>
    </lineage>
</organism>
<reference evidence="11 12" key="1">
    <citation type="submission" date="2012-12" db="EMBL/GenBank/DDBJ databases">
        <title>Genome assembly of Marinobacter sp. AK21.</title>
        <authorList>
            <person name="Khatri I."/>
            <person name="Kumar R."/>
            <person name="Vaidya B."/>
            <person name="Subramanian S."/>
            <person name="Pinnaka A."/>
        </authorList>
    </citation>
    <scope>NUCLEOTIDE SEQUENCE [LARGE SCALE GENOMIC DNA]</scope>
    <source>
        <strain evidence="11 12">AK21</strain>
    </source>
</reference>
<evidence type="ECO:0000256" key="8">
    <source>
        <dbReference type="ARBA" id="ARBA00023136"/>
    </source>
</evidence>
<dbReference type="GO" id="GO:0006935">
    <property type="term" value="P:chemotaxis"/>
    <property type="evidence" value="ECO:0007669"/>
    <property type="project" value="InterPro"/>
</dbReference>
<keyword evidence="8 9" id="KW-0472">Membrane</keyword>
<dbReference type="RefSeq" id="WP_036133220.1">
    <property type="nucleotide sequence ID" value="NZ_ANIE01000008.1"/>
</dbReference>
<dbReference type="InterPro" id="IPR002898">
    <property type="entry name" value="MotA_ExbB_proton_chnl"/>
</dbReference>
<evidence type="ECO:0000256" key="4">
    <source>
        <dbReference type="ARBA" id="ARBA00022475"/>
    </source>
</evidence>
<keyword evidence="5 9" id="KW-0812">Transmembrane</keyword>
<dbReference type="Proteomes" id="UP000035057">
    <property type="component" value="Unassembled WGS sequence"/>
</dbReference>
<feature type="transmembrane region" description="Helical" evidence="9">
    <location>
        <begin position="34"/>
        <end position="52"/>
    </location>
</feature>
<keyword evidence="11" id="KW-0966">Cell projection</keyword>
<dbReference type="STRING" id="1137280.D777_02924"/>
<evidence type="ECO:0000256" key="1">
    <source>
        <dbReference type="ARBA" id="ARBA00004651"/>
    </source>
</evidence>
<dbReference type="PROSITE" id="PS01307">
    <property type="entry name" value="MOTA"/>
    <property type="match status" value="1"/>
</dbReference>
<feature type="transmembrane region" description="Helical" evidence="9">
    <location>
        <begin position="151"/>
        <end position="170"/>
    </location>
</feature>
<keyword evidence="12" id="KW-1185">Reference proteome</keyword>
<proteinExistence type="inferred from homology"/>
<evidence type="ECO:0000313" key="11">
    <source>
        <dbReference type="EMBL" id="KEF30376.1"/>
    </source>
</evidence>
<keyword evidence="11" id="KW-0969">Cilium</keyword>
<evidence type="ECO:0000256" key="5">
    <source>
        <dbReference type="ARBA" id="ARBA00022692"/>
    </source>
</evidence>
<evidence type="ECO:0000259" key="10">
    <source>
        <dbReference type="Pfam" id="PF01618"/>
    </source>
</evidence>
<evidence type="ECO:0000313" key="12">
    <source>
        <dbReference type="Proteomes" id="UP000035057"/>
    </source>
</evidence>
<dbReference type="GO" id="GO:0005886">
    <property type="term" value="C:plasma membrane"/>
    <property type="evidence" value="ECO:0007669"/>
    <property type="project" value="UniProtKB-SubCell"/>
</dbReference>
<dbReference type="AlphaFoldDB" id="A0A072MYP1"/>
<comment type="similarity">
    <text evidence="2">Belongs to the MotA family.</text>
</comment>
<evidence type="ECO:0000256" key="3">
    <source>
        <dbReference type="ARBA" id="ARBA00022448"/>
    </source>
</evidence>
<evidence type="ECO:0000256" key="9">
    <source>
        <dbReference type="SAM" id="Phobius"/>
    </source>
</evidence>
<accession>A0A072MYP1</accession>
<keyword evidence="11" id="KW-0282">Flagellum</keyword>